<dbReference type="SUPFAM" id="SSF52833">
    <property type="entry name" value="Thioredoxin-like"/>
    <property type="match status" value="1"/>
</dbReference>
<reference evidence="2 3" key="1">
    <citation type="submission" date="2017-02" db="EMBL/GenBank/DDBJ databases">
        <title>Genome sequence of Clostridium beijerinckii Br21.</title>
        <authorList>
            <person name="Fonseca B.C."/>
            <person name="Guazzaroni M.E."/>
            <person name="Riano-Pachon D.M."/>
            <person name="Reginatto V."/>
        </authorList>
    </citation>
    <scope>NUCLEOTIDE SEQUENCE [LARGE SCALE GENOMIC DNA]</scope>
    <source>
        <strain evidence="2 3">Br21</strain>
    </source>
</reference>
<evidence type="ECO:0000259" key="1">
    <source>
        <dbReference type="Pfam" id="PF08534"/>
    </source>
</evidence>
<dbReference type="CDD" id="cd02966">
    <property type="entry name" value="TlpA_like_family"/>
    <property type="match status" value="1"/>
</dbReference>
<name>A0A1S9NA42_CLOBE</name>
<dbReference type="InterPro" id="IPR013740">
    <property type="entry name" value="Redoxin"/>
</dbReference>
<dbReference type="GO" id="GO:0016491">
    <property type="term" value="F:oxidoreductase activity"/>
    <property type="evidence" value="ECO:0007669"/>
    <property type="project" value="InterPro"/>
</dbReference>
<dbReference type="AlphaFoldDB" id="A0A1S9NA42"/>
<dbReference type="Gene3D" id="3.40.30.10">
    <property type="entry name" value="Glutaredoxin"/>
    <property type="match status" value="1"/>
</dbReference>
<comment type="caution">
    <text evidence="2">The sequence shown here is derived from an EMBL/GenBank/DDBJ whole genome shotgun (WGS) entry which is preliminary data.</text>
</comment>
<proteinExistence type="predicted"/>
<dbReference type="InterPro" id="IPR036249">
    <property type="entry name" value="Thioredoxin-like_sf"/>
</dbReference>
<dbReference type="EMBL" id="MWMH01000002">
    <property type="protein sequence ID" value="OOP74335.1"/>
    <property type="molecule type" value="Genomic_DNA"/>
</dbReference>
<dbReference type="RefSeq" id="WP_078115137.1">
    <property type="nucleotide sequence ID" value="NZ_MWMH01000002.1"/>
</dbReference>
<evidence type="ECO:0000313" key="3">
    <source>
        <dbReference type="Proteomes" id="UP000190959"/>
    </source>
</evidence>
<dbReference type="Proteomes" id="UP000190959">
    <property type="component" value="Unassembled WGS sequence"/>
</dbReference>
<dbReference type="PANTHER" id="PTHR42852">
    <property type="entry name" value="THIOL:DISULFIDE INTERCHANGE PROTEIN DSBE"/>
    <property type="match status" value="1"/>
</dbReference>
<sequence>MDKAKKFIADNNYKMKVLFDNDGTATTNYNIVSIPRTLFIDKDGSITYDHSGQITENELDKQINSLLGE</sequence>
<gene>
    <name evidence="2" type="ORF">CBEIBR21_07550</name>
</gene>
<organism evidence="2 3">
    <name type="scientific">Clostridium beijerinckii</name>
    <name type="common">Clostridium MP</name>
    <dbReference type="NCBI Taxonomy" id="1520"/>
    <lineage>
        <taxon>Bacteria</taxon>
        <taxon>Bacillati</taxon>
        <taxon>Bacillota</taxon>
        <taxon>Clostridia</taxon>
        <taxon>Eubacteriales</taxon>
        <taxon>Clostridiaceae</taxon>
        <taxon>Clostridium</taxon>
    </lineage>
</organism>
<evidence type="ECO:0000313" key="2">
    <source>
        <dbReference type="EMBL" id="OOP74335.1"/>
    </source>
</evidence>
<accession>A0A1S9NA42</accession>
<dbReference type="Pfam" id="PF08534">
    <property type="entry name" value="Redoxin"/>
    <property type="match status" value="1"/>
</dbReference>
<dbReference type="PANTHER" id="PTHR42852:SF17">
    <property type="entry name" value="THIOREDOXIN-LIKE PROTEIN HI_1115"/>
    <property type="match status" value="1"/>
</dbReference>
<dbReference type="InterPro" id="IPR050553">
    <property type="entry name" value="Thioredoxin_ResA/DsbE_sf"/>
</dbReference>
<feature type="domain" description="Redoxin" evidence="1">
    <location>
        <begin position="4"/>
        <end position="62"/>
    </location>
</feature>
<protein>
    <recommendedName>
        <fullName evidence="1">Redoxin domain-containing protein</fullName>
    </recommendedName>
</protein>